<comment type="function">
    <text evidence="4">Formation of pseudouridine at positions 38, 39 and 40 in the anticodon stem and loop of transfer RNAs.</text>
</comment>
<protein>
    <recommendedName>
        <fullName evidence="4">tRNA pseudouridine synthase A</fullName>
        <ecNumber evidence="4">5.4.99.12</ecNumber>
    </recommendedName>
    <alternativeName>
        <fullName evidence="4">tRNA pseudouridine(38-40) synthase</fullName>
    </alternativeName>
    <alternativeName>
        <fullName evidence="4">tRNA pseudouridylate synthase I</fullName>
    </alternativeName>
    <alternativeName>
        <fullName evidence="4">tRNA-uridine isomerase I</fullName>
    </alternativeName>
</protein>
<dbReference type="InterPro" id="IPR020103">
    <property type="entry name" value="PsdUridine_synth_cat_dom_sf"/>
</dbReference>
<dbReference type="GO" id="GO:0003723">
    <property type="term" value="F:RNA binding"/>
    <property type="evidence" value="ECO:0007669"/>
    <property type="project" value="InterPro"/>
</dbReference>
<dbReference type="InterPro" id="IPR020097">
    <property type="entry name" value="PsdUridine_synth_TruA_a/b_dom"/>
</dbReference>
<evidence type="ECO:0000256" key="1">
    <source>
        <dbReference type="ARBA" id="ARBA00009375"/>
    </source>
</evidence>
<dbReference type="GO" id="GO:0031119">
    <property type="term" value="P:tRNA pseudouridine synthesis"/>
    <property type="evidence" value="ECO:0007669"/>
    <property type="project" value="UniProtKB-UniRule"/>
</dbReference>
<dbReference type="InterPro" id="IPR020094">
    <property type="entry name" value="TruA/RsuA/RluB/E/F_N"/>
</dbReference>
<comment type="caution">
    <text evidence="9">The sequence shown here is derived from an EMBL/GenBank/DDBJ whole genome shotgun (WGS) entry which is preliminary data.</text>
</comment>
<feature type="active site" description="Nucleophile" evidence="4 5">
    <location>
        <position position="52"/>
    </location>
</feature>
<dbReference type="PIRSF" id="PIRSF001430">
    <property type="entry name" value="tRNA_psdUrid_synth"/>
    <property type="match status" value="1"/>
</dbReference>
<name>A0A117LZW4_9BACT</name>
<dbReference type="GO" id="GO:0160147">
    <property type="term" value="F:tRNA pseudouridine(38-40) synthase activity"/>
    <property type="evidence" value="ECO:0007669"/>
    <property type="project" value="UniProtKB-EC"/>
</dbReference>
<gene>
    <name evidence="4" type="primary">truA</name>
    <name evidence="9" type="ORF">XD92_1132</name>
</gene>
<dbReference type="InterPro" id="IPR001406">
    <property type="entry name" value="PsdUridine_synth_TruA"/>
</dbReference>
<comment type="caution">
    <text evidence="4">Lacks conserved residue(s) required for the propagation of feature annotation.</text>
</comment>
<feature type="binding site" evidence="4 6">
    <location>
        <position position="111"/>
    </location>
    <ligand>
        <name>substrate</name>
    </ligand>
</feature>
<reference evidence="10" key="1">
    <citation type="journal article" date="2015" name="MBio">
        <title>Genome-Resolved Metagenomic Analysis Reveals Roles for Candidate Phyla and Other Microbial Community Members in Biogeochemical Transformations in Oil Reservoirs.</title>
        <authorList>
            <person name="Hu P."/>
            <person name="Tom L."/>
            <person name="Singh A."/>
            <person name="Thomas B.C."/>
            <person name="Baker B.J."/>
            <person name="Piceno Y.M."/>
            <person name="Andersen G.L."/>
            <person name="Banfield J.F."/>
        </authorList>
    </citation>
    <scope>NUCLEOTIDE SEQUENCE [LARGE SCALE GENOMIC DNA]</scope>
</reference>
<proteinExistence type="inferred from homology"/>
<dbReference type="EMBL" id="LGGN01000222">
    <property type="protein sequence ID" value="KUK76629.1"/>
    <property type="molecule type" value="Genomic_DNA"/>
</dbReference>
<dbReference type="HAMAP" id="MF_00171">
    <property type="entry name" value="TruA"/>
    <property type="match status" value="1"/>
</dbReference>
<accession>A0A117LZW4</accession>
<feature type="domain" description="Pseudouridine synthase I TruA alpha/beta" evidence="8">
    <location>
        <begin position="9"/>
        <end position="104"/>
    </location>
</feature>
<dbReference type="Proteomes" id="UP000053860">
    <property type="component" value="Unassembled WGS sequence"/>
</dbReference>
<evidence type="ECO:0000256" key="6">
    <source>
        <dbReference type="PIRSR" id="PIRSR001430-2"/>
    </source>
</evidence>
<evidence type="ECO:0000256" key="5">
    <source>
        <dbReference type="PIRSR" id="PIRSR001430-1"/>
    </source>
</evidence>
<dbReference type="PATRIC" id="fig|294710.3.peg.1529"/>
<dbReference type="Pfam" id="PF01416">
    <property type="entry name" value="PseudoU_synth_1"/>
    <property type="match status" value="2"/>
</dbReference>
<sequence length="249" mass="28951">MPRFFITLSYNGSNYVGWQIQPNGTSVQQVLQESLSVILRRETVITGAGRTDAGVHARKMVAHFDWERDPFNDTDLVHKLNNFLPRDIAIQEIRPVIADAHARFSALSRTYSYHLHSRKDPFLYKLSHRIYFNPDLEKMNWLCEVLKEYDDFTSFSKLHTDVKTNICRIESAEWKRSGDRYIFTITADRFLRNMVRAITGTLLEAGRGRLNEQGFRRIIEARDRNVAGDSVPGHALFLEEVAYPDEIWL</sequence>
<dbReference type="NCBIfam" id="TIGR00071">
    <property type="entry name" value="hisT_truA"/>
    <property type="match status" value="1"/>
</dbReference>
<evidence type="ECO:0000256" key="7">
    <source>
        <dbReference type="RuleBase" id="RU003792"/>
    </source>
</evidence>
<evidence type="ECO:0000313" key="9">
    <source>
        <dbReference type="EMBL" id="KUK76629.1"/>
    </source>
</evidence>
<dbReference type="FunFam" id="3.30.70.580:FF:000001">
    <property type="entry name" value="tRNA pseudouridine synthase A"/>
    <property type="match status" value="1"/>
</dbReference>
<comment type="similarity">
    <text evidence="1 4 7">Belongs to the tRNA pseudouridine synthase TruA family.</text>
</comment>
<feature type="domain" description="Pseudouridine synthase I TruA alpha/beta" evidence="8">
    <location>
        <begin position="151"/>
        <end position="244"/>
    </location>
</feature>
<dbReference type="Gene3D" id="3.30.70.660">
    <property type="entry name" value="Pseudouridine synthase I, catalytic domain, C-terminal subdomain"/>
    <property type="match status" value="1"/>
</dbReference>
<dbReference type="PANTHER" id="PTHR11142:SF0">
    <property type="entry name" value="TRNA PSEUDOURIDINE SYNTHASE-LIKE 1"/>
    <property type="match status" value="1"/>
</dbReference>
<evidence type="ECO:0000259" key="8">
    <source>
        <dbReference type="Pfam" id="PF01416"/>
    </source>
</evidence>
<dbReference type="Gene3D" id="3.30.70.580">
    <property type="entry name" value="Pseudouridine synthase I, catalytic domain, N-terminal subdomain"/>
    <property type="match status" value="1"/>
</dbReference>
<comment type="catalytic activity">
    <reaction evidence="4 7">
        <text>uridine(38/39/40) in tRNA = pseudouridine(38/39/40) in tRNA</text>
        <dbReference type="Rhea" id="RHEA:22376"/>
        <dbReference type="Rhea" id="RHEA-COMP:10085"/>
        <dbReference type="Rhea" id="RHEA-COMP:10087"/>
        <dbReference type="ChEBI" id="CHEBI:65314"/>
        <dbReference type="ChEBI" id="CHEBI:65315"/>
        <dbReference type="EC" id="5.4.99.12"/>
    </reaction>
</comment>
<evidence type="ECO:0000256" key="2">
    <source>
        <dbReference type="ARBA" id="ARBA00022694"/>
    </source>
</evidence>
<evidence type="ECO:0000313" key="10">
    <source>
        <dbReference type="Proteomes" id="UP000053860"/>
    </source>
</evidence>
<organism evidence="9 10">
    <name type="scientific">Proteiniphilum acetatigenes</name>
    <dbReference type="NCBI Taxonomy" id="294710"/>
    <lineage>
        <taxon>Bacteria</taxon>
        <taxon>Pseudomonadati</taxon>
        <taxon>Bacteroidota</taxon>
        <taxon>Bacteroidia</taxon>
        <taxon>Bacteroidales</taxon>
        <taxon>Dysgonomonadaceae</taxon>
        <taxon>Proteiniphilum</taxon>
    </lineage>
</organism>
<comment type="subunit">
    <text evidence="4">Homodimer.</text>
</comment>
<dbReference type="SUPFAM" id="SSF55120">
    <property type="entry name" value="Pseudouridine synthase"/>
    <property type="match status" value="1"/>
</dbReference>
<dbReference type="PANTHER" id="PTHR11142">
    <property type="entry name" value="PSEUDOURIDYLATE SYNTHASE"/>
    <property type="match status" value="1"/>
</dbReference>
<dbReference type="InterPro" id="IPR020095">
    <property type="entry name" value="PsdUridine_synth_TruA_C"/>
</dbReference>
<dbReference type="CDD" id="cd02570">
    <property type="entry name" value="PseudoU_synth_EcTruA"/>
    <property type="match status" value="1"/>
</dbReference>
<dbReference type="EC" id="5.4.99.12" evidence="4"/>
<dbReference type="AlphaFoldDB" id="A0A117LZW4"/>
<keyword evidence="2 4" id="KW-0819">tRNA processing</keyword>
<keyword evidence="3 4" id="KW-0413">Isomerase</keyword>
<evidence type="ECO:0000256" key="3">
    <source>
        <dbReference type="ARBA" id="ARBA00023235"/>
    </source>
</evidence>
<evidence type="ECO:0000256" key="4">
    <source>
        <dbReference type="HAMAP-Rule" id="MF_00171"/>
    </source>
</evidence>